<dbReference type="Gene3D" id="3.40.30.10">
    <property type="entry name" value="Glutaredoxin"/>
    <property type="match status" value="1"/>
</dbReference>
<dbReference type="InterPro" id="IPR013766">
    <property type="entry name" value="Thioredoxin_domain"/>
</dbReference>
<evidence type="ECO:0000256" key="2">
    <source>
        <dbReference type="SAM" id="Phobius"/>
    </source>
</evidence>
<dbReference type="PANTHER" id="PTHR14684:SF2">
    <property type="entry name" value="THIOREDOXIN DOMAIN-CONTAINING PROTEIN 15"/>
    <property type="match status" value="1"/>
</dbReference>
<feature type="region of interest" description="Disordered" evidence="1">
    <location>
        <begin position="31"/>
        <end position="54"/>
    </location>
</feature>
<dbReference type="WBParaSite" id="ALUE_0001640001-mRNA-1">
    <property type="protein sequence ID" value="ALUE_0001640001-mRNA-1"/>
    <property type="gene ID" value="ALUE_0001640001"/>
</dbReference>
<dbReference type="SUPFAM" id="SSF52833">
    <property type="entry name" value="Thioredoxin-like"/>
    <property type="match status" value="1"/>
</dbReference>
<dbReference type="GO" id="GO:0005929">
    <property type="term" value="C:cilium"/>
    <property type="evidence" value="ECO:0007669"/>
    <property type="project" value="TreeGrafter"/>
</dbReference>
<protein>
    <submittedName>
        <fullName evidence="6">Thioredoxin domain-containing protein</fullName>
    </submittedName>
</protein>
<keyword evidence="5" id="KW-1185">Reference proteome</keyword>
<evidence type="ECO:0000313" key="5">
    <source>
        <dbReference type="Proteomes" id="UP000036681"/>
    </source>
</evidence>
<keyword evidence="2" id="KW-0812">Transmembrane</keyword>
<dbReference type="PANTHER" id="PTHR14684">
    <property type="entry name" value="THIOREDOXIN DOMAIN-CONTAINING PROTEIN 15"/>
    <property type="match status" value="1"/>
</dbReference>
<evidence type="ECO:0000259" key="4">
    <source>
        <dbReference type="Pfam" id="PF00085"/>
    </source>
</evidence>
<sequence>MTFGIDRNKLFGFFYLLAALPYSSTLDIALSPPSEDANERDTPTEQIPPTHSTVPLPKQCSYPKDAFLLLVKNMCPSADPFCIIDAPFDFLANSKIRCSTALRRENATLQLMSSSQLLHLISIMSDNEDLPLCMLTAFYTPQCIFSARMAPFLNALPRVYPQLHVIACDASEYSRLHSRYGISGTPTIILWLDGIGVARMDDSPFSLEAFKEFIEKWTDLEPISSLTVQEADYEGPLPTRAREEQTDWYLWLSSVTMFLSCAYFFSISKYGQSLWQMIRTNYMEANEAR</sequence>
<keyword evidence="2" id="KW-0472">Membrane</keyword>
<evidence type="ECO:0000313" key="6">
    <source>
        <dbReference type="WBParaSite" id="ALUE_0001640001-mRNA-1"/>
    </source>
</evidence>
<evidence type="ECO:0000256" key="3">
    <source>
        <dbReference type="SAM" id="SignalP"/>
    </source>
</evidence>
<organism evidence="5 6">
    <name type="scientific">Ascaris lumbricoides</name>
    <name type="common">Giant roundworm</name>
    <dbReference type="NCBI Taxonomy" id="6252"/>
    <lineage>
        <taxon>Eukaryota</taxon>
        <taxon>Metazoa</taxon>
        <taxon>Ecdysozoa</taxon>
        <taxon>Nematoda</taxon>
        <taxon>Chromadorea</taxon>
        <taxon>Rhabditida</taxon>
        <taxon>Spirurina</taxon>
        <taxon>Ascaridomorpha</taxon>
        <taxon>Ascaridoidea</taxon>
        <taxon>Ascarididae</taxon>
        <taxon>Ascaris</taxon>
    </lineage>
</organism>
<keyword evidence="2" id="KW-1133">Transmembrane helix</keyword>
<dbReference type="Pfam" id="PF00085">
    <property type="entry name" value="Thioredoxin"/>
    <property type="match status" value="1"/>
</dbReference>
<feature type="chain" id="PRO_5005657188" evidence="3">
    <location>
        <begin position="26"/>
        <end position="289"/>
    </location>
</feature>
<evidence type="ECO:0000256" key="1">
    <source>
        <dbReference type="SAM" id="MobiDB-lite"/>
    </source>
</evidence>
<dbReference type="InterPro" id="IPR036249">
    <property type="entry name" value="Thioredoxin-like_sf"/>
</dbReference>
<feature type="signal peptide" evidence="3">
    <location>
        <begin position="1"/>
        <end position="25"/>
    </location>
</feature>
<dbReference type="Proteomes" id="UP000036681">
    <property type="component" value="Unplaced"/>
</dbReference>
<accession>A0A0M3IE89</accession>
<keyword evidence="3" id="KW-0732">Signal</keyword>
<dbReference type="InterPro" id="IPR042418">
    <property type="entry name" value="TXNDC15"/>
</dbReference>
<name>A0A0M3IE89_ASCLU</name>
<feature type="domain" description="Thioredoxin" evidence="4">
    <location>
        <begin position="134"/>
        <end position="214"/>
    </location>
</feature>
<dbReference type="GO" id="GO:0060271">
    <property type="term" value="P:cilium assembly"/>
    <property type="evidence" value="ECO:0007669"/>
    <property type="project" value="TreeGrafter"/>
</dbReference>
<feature type="transmembrane region" description="Helical" evidence="2">
    <location>
        <begin position="248"/>
        <end position="267"/>
    </location>
</feature>
<proteinExistence type="predicted"/>
<feature type="compositionally biased region" description="Polar residues" evidence="1">
    <location>
        <begin position="44"/>
        <end position="53"/>
    </location>
</feature>
<reference evidence="6" key="1">
    <citation type="submission" date="2017-02" db="UniProtKB">
        <authorList>
            <consortium name="WormBaseParasite"/>
        </authorList>
    </citation>
    <scope>IDENTIFICATION</scope>
</reference>
<dbReference type="AlphaFoldDB" id="A0A0M3IE89"/>